<dbReference type="Gene3D" id="2.180.10.10">
    <property type="entry name" value="RHS repeat-associated core"/>
    <property type="match status" value="1"/>
</dbReference>
<accession>A0A3M5PEI4</accession>
<name>A0A3M5PEI4_PSEVI</name>
<evidence type="ECO:0008006" key="3">
    <source>
        <dbReference type="Google" id="ProtNLM"/>
    </source>
</evidence>
<proteinExistence type="predicted"/>
<dbReference type="AlphaFoldDB" id="A0A3M5PEI4"/>
<dbReference type="NCBIfam" id="TIGR03696">
    <property type="entry name" value="Rhs_assc_core"/>
    <property type="match status" value="1"/>
</dbReference>
<evidence type="ECO:0000313" key="2">
    <source>
        <dbReference type="Proteomes" id="UP000273854"/>
    </source>
</evidence>
<organism evidence="1 2">
    <name type="scientific">Pseudomonas viridiflava</name>
    <name type="common">Phytomonas viridiflava</name>
    <dbReference type="NCBI Taxonomy" id="33069"/>
    <lineage>
        <taxon>Bacteria</taxon>
        <taxon>Pseudomonadati</taxon>
        <taxon>Pseudomonadota</taxon>
        <taxon>Gammaproteobacteria</taxon>
        <taxon>Pseudomonadales</taxon>
        <taxon>Pseudomonadaceae</taxon>
        <taxon>Pseudomonas</taxon>
    </lineage>
</organism>
<sequence>MSPMISAARATRCLYHYDPLDRLARSTTTGRAGVKCFYRKNHLTTHIQGQITRTLLHADGLLLAQQHHDDQTVDCALLATDQQGSTLATPQSGFSYTPYGSRHPQTNAMNLPAFTGQQADEMTGHYLLGNGYRAFNPILMRFNSPDSFSPFGEGGLNAYAYCVGDPVNRVDPSGRTAAFLKTLLRAVGVMKKATPNVQLPNLVSETLQSTNTISTALLIPREIPVQIKSLKLGPRKSLANGVYMFDELNDDGTLGLTINAHGAAPLSNRGPRLVSNEKQYISPRGLIGLLEKNNVNMRQYENIHVIGCGTADGGDISFAAKLAAMTGKPTQGYRGWVTNKNMRAIRSEDNAGAPQIAITNPFERGDHRWKQFNYDPVWFT</sequence>
<reference evidence="1 2" key="1">
    <citation type="submission" date="2018-08" db="EMBL/GenBank/DDBJ databases">
        <title>Recombination of ecologically and evolutionarily significant loci maintains genetic cohesion in the Pseudomonas syringae species complex.</title>
        <authorList>
            <person name="Dillon M."/>
            <person name="Thakur S."/>
            <person name="Almeida R.N.D."/>
            <person name="Weir B.S."/>
            <person name="Guttman D.S."/>
        </authorList>
    </citation>
    <scope>NUCLEOTIDE SEQUENCE [LARGE SCALE GENOMIC DNA]</scope>
    <source>
        <strain evidence="1 2">ICMP 19473</strain>
    </source>
</reference>
<dbReference type="EMBL" id="RBTP01000028">
    <property type="protein sequence ID" value="RMT82463.1"/>
    <property type="molecule type" value="Genomic_DNA"/>
</dbReference>
<dbReference type="Proteomes" id="UP000273854">
    <property type="component" value="Unassembled WGS sequence"/>
</dbReference>
<protein>
    <recommendedName>
        <fullName evidence="3">RHS repeat-associated core domain-containing protein</fullName>
    </recommendedName>
</protein>
<dbReference type="InterPro" id="IPR022385">
    <property type="entry name" value="Rhs_assc_core"/>
</dbReference>
<dbReference type="SUPFAM" id="SSF56399">
    <property type="entry name" value="ADP-ribosylation"/>
    <property type="match status" value="1"/>
</dbReference>
<dbReference type="PANTHER" id="PTHR32305">
    <property type="match status" value="1"/>
</dbReference>
<dbReference type="InterPro" id="IPR050708">
    <property type="entry name" value="T6SS_VgrG/RHS"/>
</dbReference>
<gene>
    <name evidence="1" type="ORF">ALP40_00056</name>
</gene>
<comment type="caution">
    <text evidence="1">The sequence shown here is derived from an EMBL/GenBank/DDBJ whole genome shotgun (WGS) entry which is preliminary data.</text>
</comment>
<evidence type="ECO:0000313" key="1">
    <source>
        <dbReference type="EMBL" id="RMT82463.1"/>
    </source>
</evidence>
<dbReference type="PANTHER" id="PTHR32305:SF15">
    <property type="entry name" value="PROTEIN RHSA-RELATED"/>
    <property type="match status" value="1"/>
</dbReference>